<dbReference type="AlphaFoldDB" id="A0A0A7V8M3"/>
<organism evidence="3 5">
    <name type="scientific">Candidatus Nitrosopelagicus brevis</name>
    <dbReference type="NCBI Taxonomy" id="1410606"/>
    <lineage>
        <taxon>Archaea</taxon>
        <taxon>Nitrososphaerota</taxon>
    </lineage>
</organism>
<dbReference type="STRING" id="1410606.T478_0162"/>
<dbReference type="InterPro" id="IPR051785">
    <property type="entry name" value="MMCE/EMCE_epimerase"/>
</dbReference>
<dbReference type="Pfam" id="PF13669">
    <property type="entry name" value="Glyoxalase_4"/>
    <property type="match status" value="1"/>
</dbReference>
<dbReference type="RefSeq" id="WP_048104421.1">
    <property type="nucleotide sequence ID" value="NZ_CP007026.1"/>
</dbReference>
<proteinExistence type="predicted"/>
<dbReference type="InterPro" id="IPR037523">
    <property type="entry name" value="VOC_core"/>
</dbReference>
<dbReference type="PANTHER" id="PTHR43048">
    <property type="entry name" value="METHYLMALONYL-COA EPIMERASE"/>
    <property type="match status" value="1"/>
</dbReference>
<dbReference type="EMBL" id="LXWN01000002">
    <property type="protein sequence ID" value="PTL87419.1"/>
    <property type="molecule type" value="Genomic_DNA"/>
</dbReference>
<keyword evidence="1" id="KW-0479">Metal-binding</keyword>
<dbReference type="OrthoDB" id="6161at2157"/>
<dbReference type="GO" id="GO:0046872">
    <property type="term" value="F:metal ion binding"/>
    <property type="evidence" value="ECO:0007669"/>
    <property type="project" value="UniProtKB-KW"/>
</dbReference>
<dbReference type="PROSITE" id="PS51819">
    <property type="entry name" value="VOC"/>
    <property type="match status" value="1"/>
</dbReference>
<evidence type="ECO:0000256" key="1">
    <source>
        <dbReference type="ARBA" id="ARBA00022723"/>
    </source>
</evidence>
<dbReference type="GO" id="GO:0004493">
    <property type="term" value="F:methylmalonyl-CoA epimerase activity"/>
    <property type="evidence" value="ECO:0007669"/>
    <property type="project" value="TreeGrafter"/>
</dbReference>
<dbReference type="GO" id="GO:0046491">
    <property type="term" value="P:L-methylmalonyl-CoA metabolic process"/>
    <property type="evidence" value="ECO:0007669"/>
    <property type="project" value="TreeGrafter"/>
</dbReference>
<sequence length="132" mass="14995">MKLHHIGIVVNNIKESFGELTNFLDFTETSIPVEVKSQKVNVCFLKTSDVYIELIEPIEDNSPVKTFSESGGGFHHLCFEVEDIFKEVEKMVNNGGRVIVEPTKGFEDRLIAFVLLNMKNTNCNLIEFAEKK</sequence>
<dbReference type="SUPFAM" id="SSF54593">
    <property type="entry name" value="Glyoxalase/Bleomycin resistance protein/Dihydroxybiphenyl dioxygenase"/>
    <property type="match status" value="1"/>
</dbReference>
<reference evidence="4 6" key="4">
    <citation type="submission" date="2018-04" db="EMBL/GenBank/DDBJ databases">
        <title>Transcriptomics of ammonia oxidizing archaea.</title>
        <authorList>
            <person name="Carini P."/>
        </authorList>
    </citation>
    <scope>NUCLEOTIDE SEQUENCE [LARGE SCALE GENOMIC DNA]</scope>
    <source>
        <strain evidence="4 6">U25</strain>
    </source>
</reference>
<dbReference type="GeneID" id="24816060"/>
<protein>
    <submittedName>
        <fullName evidence="3 4">Methylmalonyl-CoA epimerase</fullName>
    </submittedName>
</protein>
<feature type="domain" description="VOC" evidence="2">
    <location>
        <begin position="2"/>
        <end position="131"/>
    </location>
</feature>
<evidence type="ECO:0000313" key="4">
    <source>
        <dbReference type="EMBL" id="PTL87419.1"/>
    </source>
</evidence>
<evidence type="ECO:0000313" key="6">
    <source>
        <dbReference type="Proteomes" id="UP000241022"/>
    </source>
</evidence>
<dbReference type="InterPro" id="IPR029068">
    <property type="entry name" value="Glyas_Bleomycin-R_OHBP_Dase"/>
</dbReference>
<keyword evidence="6" id="KW-1185">Reference proteome</keyword>
<accession>A0A0A7V8M3</accession>
<evidence type="ECO:0000313" key="5">
    <source>
        <dbReference type="Proteomes" id="UP000030944"/>
    </source>
</evidence>
<dbReference type="Gene3D" id="3.10.180.10">
    <property type="entry name" value="2,3-Dihydroxybiphenyl 1,2-Dioxygenase, domain 1"/>
    <property type="match status" value="1"/>
</dbReference>
<reference evidence="3 5" key="1">
    <citation type="journal article" date="2015" name="Proc. Natl. Acad. Sci. U.S.A.">
        <title>Genomic and proteomic characterization of "Candidatus Nitrosopelagicus brevis": An ammonia-oxidizing archaeon from the open ocean.</title>
        <authorList>
            <person name="Santoro A.E."/>
            <person name="Dupont C.L."/>
            <person name="Richter R.A."/>
            <person name="Craig M.T."/>
            <person name="Carini P."/>
            <person name="McIlvin M.R."/>
            <person name="Yang Y."/>
            <person name="Orsi W.D."/>
            <person name="Moran D.M."/>
            <person name="Saito M.A."/>
        </authorList>
    </citation>
    <scope>NUCLEOTIDE SEQUENCE [LARGE SCALE GENOMIC DNA]</scope>
    <source>
        <strain evidence="3">CN25</strain>
        <strain evidence="5">V2</strain>
    </source>
</reference>
<dbReference type="Proteomes" id="UP000241022">
    <property type="component" value="Unassembled WGS sequence"/>
</dbReference>
<dbReference type="EMBL" id="CP007026">
    <property type="protein sequence ID" value="AJA93010.1"/>
    <property type="molecule type" value="Genomic_DNA"/>
</dbReference>
<reference evidence="4" key="2">
    <citation type="submission" date="2016-05" db="EMBL/GenBank/DDBJ databases">
        <authorList>
            <person name="Lavstsen T."/>
            <person name="Jespersen J.S."/>
        </authorList>
    </citation>
    <scope>NUCLEOTIDE SEQUENCE [LARGE SCALE GENOMIC DNA]</scope>
    <source>
        <strain evidence="4">U25</strain>
    </source>
</reference>
<gene>
    <name evidence="4" type="ORF">A7X95_05875</name>
    <name evidence="3" type="ORF">T478_0162</name>
</gene>
<name>A0A0A7V8M3_9ARCH</name>
<dbReference type="PANTHER" id="PTHR43048:SF3">
    <property type="entry name" value="METHYLMALONYL-COA EPIMERASE, MITOCHONDRIAL"/>
    <property type="match status" value="1"/>
</dbReference>
<evidence type="ECO:0000313" key="3">
    <source>
        <dbReference type="EMBL" id="AJA93010.1"/>
    </source>
</evidence>
<dbReference type="KEGG" id="nbv:T478_0162"/>
<dbReference type="HOGENOM" id="CLU_046006_5_0_2"/>
<evidence type="ECO:0000259" key="2">
    <source>
        <dbReference type="PROSITE" id="PS51819"/>
    </source>
</evidence>
<reference evidence="6" key="3">
    <citation type="submission" date="2016-05" db="EMBL/GenBank/DDBJ databases">
        <authorList>
            <person name="Dupont C."/>
            <person name="Santoro A."/>
        </authorList>
    </citation>
    <scope>NUCLEOTIDE SEQUENCE [LARGE SCALE GENOMIC DNA]</scope>
    <source>
        <strain evidence="6">U25</strain>
    </source>
</reference>
<dbReference type="Proteomes" id="UP000030944">
    <property type="component" value="Chromosome"/>
</dbReference>